<name>A0ABW4BM66_9LACO</name>
<sequence>MNRVADTLAKTFNQSDTIPNEDVIVTYSYDANQIMKPNFMFDRKNQYRHVLYRLDDNYKLVEAD</sequence>
<dbReference type="Proteomes" id="UP001597191">
    <property type="component" value="Unassembled WGS sequence"/>
</dbReference>
<organism evidence="1 2">
    <name type="scientific">Lapidilactobacillus gannanensis</name>
    <dbReference type="NCBI Taxonomy" id="2486002"/>
    <lineage>
        <taxon>Bacteria</taxon>
        <taxon>Bacillati</taxon>
        <taxon>Bacillota</taxon>
        <taxon>Bacilli</taxon>
        <taxon>Lactobacillales</taxon>
        <taxon>Lactobacillaceae</taxon>
        <taxon>Lapidilactobacillus</taxon>
    </lineage>
</organism>
<comment type="caution">
    <text evidence="1">The sequence shown here is derived from an EMBL/GenBank/DDBJ whole genome shotgun (WGS) entry which is preliminary data.</text>
</comment>
<dbReference type="EMBL" id="JBHTOH010000025">
    <property type="protein sequence ID" value="MFD1410753.1"/>
    <property type="molecule type" value="Genomic_DNA"/>
</dbReference>
<evidence type="ECO:0000313" key="2">
    <source>
        <dbReference type="Proteomes" id="UP001597191"/>
    </source>
</evidence>
<proteinExistence type="predicted"/>
<keyword evidence="2" id="KW-1185">Reference proteome</keyword>
<protein>
    <submittedName>
        <fullName evidence="1">Uncharacterized protein</fullName>
    </submittedName>
</protein>
<dbReference type="RefSeq" id="WP_164509176.1">
    <property type="nucleotide sequence ID" value="NZ_JBHTOH010000025.1"/>
</dbReference>
<reference evidence="2" key="1">
    <citation type="journal article" date="2019" name="Int. J. Syst. Evol. Microbiol.">
        <title>The Global Catalogue of Microorganisms (GCM) 10K type strain sequencing project: providing services to taxonomists for standard genome sequencing and annotation.</title>
        <authorList>
            <consortium name="The Broad Institute Genomics Platform"/>
            <consortium name="The Broad Institute Genome Sequencing Center for Infectious Disease"/>
            <person name="Wu L."/>
            <person name="Ma J."/>
        </authorList>
    </citation>
    <scope>NUCLEOTIDE SEQUENCE [LARGE SCALE GENOMIC DNA]</scope>
    <source>
        <strain evidence="2">CCM 8937</strain>
    </source>
</reference>
<gene>
    <name evidence="1" type="ORF">ACFQ4R_03880</name>
</gene>
<evidence type="ECO:0000313" key="1">
    <source>
        <dbReference type="EMBL" id="MFD1410753.1"/>
    </source>
</evidence>
<accession>A0ABW4BM66</accession>